<dbReference type="Proteomes" id="UP000029964">
    <property type="component" value="Unassembled WGS sequence"/>
</dbReference>
<feature type="compositionally biased region" description="Polar residues" evidence="1">
    <location>
        <begin position="1"/>
        <end position="20"/>
    </location>
</feature>
<name>A0A086T2X9_HAPC1</name>
<keyword evidence="3" id="KW-1185">Reference proteome</keyword>
<feature type="region of interest" description="Disordered" evidence="1">
    <location>
        <begin position="1"/>
        <end position="45"/>
    </location>
</feature>
<dbReference type="HOGENOM" id="CLU_052875_0_0_1"/>
<evidence type="ECO:0000256" key="1">
    <source>
        <dbReference type="SAM" id="MobiDB-lite"/>
    </source>
</evidence>
<dbReference type="EMBL" id="JPKY01000063">
    <property type="protein sequence ID" value="KFH43711.1"/>
    <property type="molecule type" value="Genomic_DNA"/>
</dbReference>
<accession>A0A086T2X9</accession>
<evidence type="ECO:0000313" key="2">
    <source>
        <dbReference type="EMBL" id="KFH43711.1"/>
    </source>
</evidence>
<proteinExistence type="predicted"/>
<dbReference type="OrthoDB" id="5286775at2759"/>
<sequence length="464" mass="52109">MDGKATTRTAGGSSLAPSSQSRDHAPVDENDPGIRNLHPDDIFTRPTIANPELEMSLSERMGKAKELYPGSDEWAKDEERLFEILYLRQDLPMLPSHWTVDFRGFPIPENIFGTSDEHPPIIYAHSKDRSKEFIATASITRLVDLTLAVRTVIESDTSGKPAAQRRQREKAAELIKDALDDILAWAARDGGYGQLRTVPNIVAEIVEAPETQQDIVQFMTDRMRALSYLQREFYRVDPDDNFWSSTEPRIMGSSRPKTRSSLKRRIRAGIKRKREMLPKTPELTSDELAIETPGSPSTPRRKLDYGFKKRRIIKSPPSDDDELAYSEDTAKPMPSVETDLTEGALKIVDAQSEALVKMEPIDRPLTTTDPPRTPLPKTEYRRRPPVVYGLYILGTTVFLLTADSSKGDDGYISFHVDINFADNHQSVWNALTVAIAVCSARDELMSRLDDFKPATVCCESDPDA</sequence>
<dbReference type="STRING" id="857340.A0A086T2X9"/>
<evidence type="ECO:0000313" key="3">
    <source>
        <dbReference type="Proteomes" id="UP000029964"/>
    </source>
</evidence>
<comment type="caution">
    <text evidence="2">The sequence shown here is derived from an EMBL/GenBank/DDBJ whole genome shotgun (WGS) entry which is preliminary data.</text>
</comment>
<organism evidence="2 3">
    <name type="scientific">Hapsidospora chrysogenum (strain ATCC 11550 / CBS 779.69 / DSM 880 / IAM 14645 / JCM 23072 / IMI 49137)</name>
    <name type="common">Acremonium chrysogenum</name>
    <dbReference type="NCBI Taxonomy" id="857340"/>
    <lineage>
        <taxon>Eukaryota</taxon>
        <taxon>Fungi</taxon>
        <taxon>Dikarya</taxon>
        <taxon>Ascomycota</taxon>
        <taxon>Pezizomycotina</taxon>
        <taxon>Sordariomycetes</taxon>
        <taxon>Hypocreomycetidae</taxon>
        <taxon>Hypocreales</taxon>
        <taxon>Bionectriaceae</taxon>
        <taxon>Hapsidospora</taxon>
    </lineage>
</organism>
<dbReference type="AlphaFoldDB" id="A0A086T2X9"/>
<gene>
    <name evidence="2" type="ORF">ACRE_055220</name>
</gene>
<protein>
    <submittedName>
        <fullName evidence="2">Uncharacterized protein</fullName>
    </submittedName>
</protein>
<reference evidence="3" key="1">
    <citation type="journal article" date="2014" name="Genome Announc.">
        <title>Genome sequence and annotation of Acremonium chrysogenum, producer of the beta-lactam antibiotic cephalosporin C.</title>
        <authorList>
            <person name="Terfehr D."/>
            <person name="Dahlmann T.A."/>
            <person name="Specht T."/>
            <person name="Zadra I."/>
            <person name="Kuernsteiner H."/>
            <person name="Kueck U."/>
        </authorList>
    </citation>
    <scope>NUCLEOTIDE SEQUENCE [LARGE SCALE GENOMIC DNA]</scope>
    <source>
        <strain evidence="3">ATCC 11550 / CBS 779.69 / DSM 880 / IAM 14645 / JCM 23072 / IMI 49137</strain>
    </source>
</reference>